<feature type="domain" description="BTB" evidence="1">
    <location>
        <begin position="165"/>
        <end position="226"/>
    </location>
</feature>
<dbReference type="SMART" id="SM00173">
    <property type="entry name" value="RAS"/>
    <property type="match status" value="1"/>
</dbReference>
<dbReference type="InterPro" id="IPR000210">
    <property type="entry name" value="BTB/POZ_dom"/>
</dbReference>
<dbReference type="SMART" id="SM00174">
    <property type="entry name" value="RHO"/>
    <property type="match status" value="1"/>
</dbReference>
<protein>
    <recommendedName>
        <fullName evidence="1">BTB domain-containing protein</fullName>
    </recommendedName>
</protein>
<dbReference type="PROSITE" id="PS51419">
    <property type="entry name" value="RAB"/>
    <property type="match status" value="1"/>
</dbReference>
<evidence type="ECO:0000313" key="2">
    <source>
        <dbReference type="EMBL" id="NDV31451.1"/>
    </source>
</evidence>
<dbReference type="Pfam" id="PF00651">
    <property type="entry name" value="BTB"/>
    <property type="match status" value="2"/>
</dbReference>
<organism evidence="2">
    <name type="scientific">Arcella intermedia</name>
    <dbReference type="NCBI Taxonomy" id="1963864"/>
    <lineage>
        <taxon>Eukaryota</taxon>
        <taxon>Amoebozoa</taxon>
        <taxon>Tubulinea</taxon>
        <taxon>Elardia</taxon>
        <taxon>Arcellinida</taxon>
        <taxon>Sphaerothecina</taxon>
        <taxon>Arcellidae</taxon>
        <taxon>Arcella</taxon>
    </lineage>
</organism>
<dbReference type="InterPro" id="IPR005225">
    <property type="entry name" value="Small_GTP-bd"/>
</dbReference>
<dbReference type="AlphaFoldDB" id="A0A6B2L3F7"/>
<dbReference type="SUPFAM" id="SSF54695">
    <property type="entry name" value="POZ domain"/>
    <property type="match status" value="2"/>
</dbReference>
<dbReference type="InterPro" id="IPR051481">
    <property type="entry name" value="BTB-POZ/Galectin-3-binding"/>
</dbReference>
<proteinExistence type="predicted"/>
<dbReference type="PROSITE" id="PS51421">
    <property type="entry name" value="RAS"/>
    <property type="match status" value="1"/>
</dbReference>
<dbReference type="PANTHER" id="PTHR24410">
    <property type="entry name" value="HL07962P-RELATED"/>
    <property type="match status" value="1"/>
</dbReference>
<dbReference type="InterPro" id="IPR001806">
    <property type="entry name" value="Small_GTPase"/>
</dbReference>
<dbReference type="InterPro" id="IPR027417">
    <property type="entry name" value="P-loop_NTPase"/>
</dbReference>
<dbReference type="GO" id="GO:0003924">
    <property type="term" value="F:GTPase activity"/>
    <property type="evidence" value="ECO:0007669"/>
    <property type="project" value="InterPro"/>
</dbReference>
<evidence type="ECO:0000259" key="1">
    <source>
        <dbReference type="PROSITE" id="PS50097"/>
    </source>
</evidence>
<feature type="domain" description="BTB" evidence="1">
    <location>
        <begin position="268"/>
        <end position="335"/>
    </location>
</feature>
<dbReference type="PROSITE" id="PS50097">
    <property type="entry name" value="BTB"/>
    <property type="match status" value="2"/>
</dbReference>
<dbReference type="Pfam" id="PF00071">
    <property type="entry name" value="Ras"/>
    <property type="match status" value="1"/>
</dbReference>
<name>A0A6B2L3F7_9EUKA</name>
<dbReference type="SMART" id="SM00225">
    <property type="entry name" value="BTB"/>
    <property type="match status" value="2"/>
</dbReference>
<dbReference type="CDD" id="cd18186">
    <property type="entry name" value="BTB_POZ_ZBTB_KLHL-like"/>
    <property type="match status" value="1"/>
</dbReference>
<dbReference type="PANTHER" id="PTHR24410:SF23">
    <property type="entry name" value="BTB DOMAIN-CONTAINING PROTEIN-RELATED"/>
    <property type="match status" value="1"/>
</dbReference>
<reference evidence="2" key="1">
    <citation type="journal article" date="2020" name="J. Eukaryot. Microbiol.">
        <title>De novo Sequencing, Assembly and Annotation of the Transcriptome for the Free-Living Testate Amoeba Arcella intermedia.</title>
        <authorList>
            <person name="Ribeiro G.M."/>
            <person name="Porfirio-Sousa A.L."/>
            <person name="Maurer-Alcala X.X."/>
            <person name="Katz L.A."/>
            <person name="Lahr D.J.G."/>
        </authorList>
    </citation>
    <scope>NUCLEOTIDE SEQUENCE</scope>
</reference>
<dbReference type="InterPro" id="IPR011333">
    <property type="entry name" value="SKP1/BTB/POZ_sf"/>
</dbReference>
<accession>A0A6B2L3F7</accession>
<dbReference type="SUPFAM" id="SSF52540">
    <property type="entry name" value="P-loop containing nucleoside triphosphate hydrolases"/>
    <property type="match status" value="1"/>
</dbReference>
<dbReference type="NCBIfam" id="TIGR00231">
    <property type="entry name" value="small_GTP"/>
    <property type="match status" value="1"/>
</dbReference>
<dbReference type="Gene3D" id="3.30.710.10">
    <property type="entry name" value="Potassium Channel Kv1.1, Chain A"/>
    <property type="match status" value="2"/>
</dbReference>
<dbReference type="Gene3D" id="3.40.50.300">
    <property type="entry name" value="P-loop containing nucleotide triphosphate hydrolases"/>
    <property type="match status" value="1"/>
</dbReference>
<dbReference type="PRINTS" id="PR00449">
    <property type="entry name" value="RASTRNSFRMNG"/>
</dbReference>
<dbReference type="EMBL" id="GIBP01002482">
    <property type="protein sequence ID" value="NDV31451.1"/>
    <property type="molecule type" value="Transcribed_RNA"/>
</dbReference>
<dbReference type="SMART" id="SM00175">
    <property type="entry name" value="RAB"/>
    <property type="match status" value="1"/>
</dbReference>
<sequence>MIDYAYDCGLCDFTKHLQLPSGKQIRAELLDTSGAEDLTSLFDLHCRQTTHAMLVFSITSLASFNEIVPSYYERLLRYKPAVSAVLIGNKSDLEEFREVSKEQGLLLASSLGCEYFETSAKSGYNINEAVVRLVDTTIPPFDCQKDFCSMMASDLGRIFNTAALSDLVIIVEDKNIYLHKTIVCARLPTFLEFFDKSGTFTPKGIPYDHLLVLTQWIYTGIFHSPYPESIKSSIVALNMFPLIPLLDQTDPPTKSISFSIFFNESTLSDIQIVVEKKTFFAHKVILACRSQYFNTMFTTGFKETNVETLKLKEVTVPIFEELLRYIYNDQMNINQVNWQDLLMAGQKYNIPGVVDHVGKFLMEQMTWENVVEMYKICLAFPNLDYLLEKVKHVVGYYHPLVIHSPSFKKLDKEKQEFLNTMKIPGNWDYPKIIPEKGNCILQ</sequence>
<dbReference type="GO" id="GO:0005525">
    <property type="term" value="F:GTP binding"/>
    <property type="evidence" value="ECO:0007669"/>
    <property type="project" value="InterPro"/>
</dbReference>